<gene>
    <name evidence="6" type="ORF">HNP73_004117</name>
</gene>
<dbReference type="Pfam" id="PF00370">
    <property type="entry name" value="FGGY_N"/>
    <property type="match status" value="1"/>
</dbReference>
<feature type="domain" description="Carbohydrate kinase FGGY C-terminal" evidence="5">
    <location>
        <begin position="247"/>
        <end position="418"/>
    </location>
</feature>
<evidence type="ECO:0000259" key="4">
    <source>
        <dbReference type="Pfam" id="PF00370"/>
    </source>
</evidence>
<dbReference type="InterPro" id="IPR018484">
    <property type="entry name" value="FGGY_N"/>
</dbReference>
<evidence type="ECO:0000256" key="3">
    <source>
        <dbReference type="ARBA" id="ARBA00022777"/>
    </source>
</evidence>
<sequence length="456" mass="48448">MRERILVIDIGKTNAKVAVVEAASLAQIDHIARPSRVLPGPPYPHADTEGIWAFLLDAMRELHARHQVGAVSITAHGATAALLDADGQLALPVLDYEHPGPDELAAAYDAQAPAFAETGTPKLPCGLVVGRQLFWQFATFPEAARADRIVMYPQYWAHRLTGVAASEATSLGCHTDLWNPTTRDFSSMVDAHGWRRLFPALRKASDCLGPITAEVAAATGLPPDTPVFCGIHDSNASLLPHLRSQPAPFSVISTGTWVIVMAIGGRATRLDPARDTLVNVNAFGDPVPSARFMGGREWEMTRPEPVPEPAAVATLLEREIFLLPSVVPGSGPYPGHVAEWTGPDDRSPAEQTAALSLYLAMMTATCLKLIGAAGPTLVEGPFARNALYVAMLRAATGRPVTLPAPGSTGTSLGAALLALPVPPAAREAAVTVLDPDPALAVYAERWRDRVTRLIDA</sequence>
<dbReference type="InterPro" id="IPR043129">
    <property type="entry name" value="ATPase_NBD"/>
</dbReference>
<dbReference type="CDD" id="cd07772">
    <property type="entry name" value="ASKHA_NBD_FGGY_NaCK-like"/>
    <property type="match status" value="1"/>
</dbReference>
<dbReference type="Gene3D" id="3.30.420.40">
    <property type="match status" value="2"/>
</dbReference>
<comment type="caution">
    <text evidence="6">The sequence shown here is derived from an EMBL/GenBank/DDBJ whole genome shotgun (WGS) entry which is preliminary data.</text>
</comment>
<dbReference type="AlphaFoldDB" id="A0A840SWH1"/>
<dbReference type="PANTHER" id="PTHR43095:SF5">
    <property type="entry name" value="XYLULOSE KINASE"/>
    <property type="match status" value="1"/>
</dbReference>
<dbReference type="GO" id="GO:0005975">
    <property type="term" value="P:carbohydrate metabolic process"/>
    <property type="evidence" value="ECO:0007669"/>
    <property type="project" value="InterPro"/>
</dbReference>
<dbReference type="GO" id="GO:0016301">
    <property type="term" value="F:kinase activity"/>
    <property type="evidence" value="ECO:0007669"/>
    <property type="project" value="UniProtKB-KW"/>
</dbReference>
<feature type="domain" description="Carbohydrate kinase FGGY N-terminal" evidence="4">
    <location>
        <begin position="5"/>
        <end position="239"/>
    </location>
</feature>
<keyword evidence="2" id="KW-0808">Transferase</keyword>
<evidence type="ECO:0000256" key="2">
    <source>
        <dbReference type="ARBA" id="ARBA00022679"/>
    </source>
</evidence>
<evidence type="ECO:0000313" key="6">
    <source>
        <dbReference type="EMBL" id="MBB5224156.1"/>
    </source>
</evidence>
<dbReference type="SUPFAM" id="SSF53067">
    <property type="entry name" value="Actin-like ATPase domain"/>
    <property type="match status" value="1"/>
</dbReference>
<evidence type="ECO:0000256" key="1">
    <source>
        <dbReference type="ARBA" id="ARBA00009156"/>
    </source>
</evidence>
<dbReference type="PANTHER" id="PTHR43095">
    <property type="entry name" value="SUGAR KINASE"/>
    <property type="match status" value="1"/>
</dbReference>
<keyword evidence="3 6" id="KW-0418">Kinase</keyword>
<dbReference type="RefSeq" id="WP_184154476.1">
    <property type="nucleotide sequence ID" value="NZ_JACHFM010000005.1"/>
</dbReference>
<dbReference type="InterPro" id="IPR050406">
    <property type="entry name" value="FGGY_Carb_Kinase"/>
</dbReference>
<organism evidence="6 7">
    <name type="scientific">Amaricoccus macauensis</name>
    <dbReference type="NCBI Taxonomy" id="57001"/>
    <lineage>
        <taxon>Bacteria</taxon>
        <taxon>Pseudomonadati</taxon>
        <taxon>Pseudomonadota</taxon>
        <taxon>Alphaproteobacteria</taxon>
        <taxon>Rhodobacterales</taxon>
        <taxon>Paracoccaceae</taxon>
        <taxon>Amaricoccus</taxon>
    </lineage>
</organism>
<evidence type="ECO:0000259" key="5">
    <source>
        <dbReference type="Pfam" id="PF21546"/>
    </source>
</evidence>
<evidence type="ECO:0000313" key="7">
    <source>
        <dbReference type="Proteomes" id="UP000549457"/>
    </source>
</evidence>
<comment type="similarity">
    <text evidence="1">Belongs to the FGGY kinase family.</text>
</comment>
<dbReference type="Pfam" id="PF21546">
    <property type="entry name" value="FGGY_C_2"/>
    <property type="match status" value="1"/>
</dbReference>
<dbReference type="InterPro" id="IPR049382">
    <property type="entry name" value="FGGY_C_2"/>
</dbReference>
<reference evidence="6 7" key="1">
    <citation type="submission" date="2020-08" db="EMBL/GenBank/DDBJ databases">
        <title>Genomic Encyclopedia of Type Strains, Phase IV (KMG-IV): sequencing the most valuable type-strain genomes for metagenomic binning, comparative biology and taxonomic classification.</title>
        <authorList>
            <person name="Goeker M."/>
        </authorList>
    </citation>
    <scope>NUCLEOTIDE SEQUENCE [LARGE SCALE GENOMIC DNA]</scope>
    <source>
        <strain evidence="6 7">DSM 101730</strain>
    </source>
</reference>
<dbReference type="Proteomes" id="UP000549457">
    <property type="component" value="Unassembled WGS sequence"/>
</dbReference>
<protein>
    <submittedName>
        <fullName evidence="6">Sugar (Pentulose or hexulose) kinase</fullName>
    </submittedName>
</protein>
<dbReference type="EMBL" id="JACHFM010000005">
    <property type="protein sequence ID" value="MBB5224156.1"/>
    <property type="molecule type" value="Genomic_DNA"/>
</dbReference>
<proteinExistence type="inferred from homology"/>
<accession>A0A840SWH1</accession>
<name>A0A840SWH1_9RHOB</name>
<keyword evidence="7" id="KW-1185">Reference proteome</keyword>